<dbReference type="EMBL" id="JYDT01000014">
    <property type="protein sequence ID" value="KRY91394.1"/>
    <property type="molecule type" value="Genomic_DNA"/>
</dbReference>
<gene>
    <name evidence="2" type="ORF">T4D_6635</name>
</gene>
<keyword evidence="1" id="KW-1133">Transmembrane helix</keyword>
<dbReference type="AlphaFoldDB" id="A0A0V1FZR7"/>
<comment type="caution">
    <text evidence="2">The sequence shown here is derived from an EMBL/GenBank/DDBJ whole genome shotgun (WGS) entry which is preliminary data.</text>
</comment>
<evidence type="ECO:0000313" key="2">
    <source>
        <dbReference type="EMBL" id="KRY91394.1"/>
    </source>
</evidence>
<evidence type="ECO:0000313" key="3">
    <source>
        <dbReference type="Proteomes" id="UP000054995"/>
    </source>
</evidence>
<sequence length="66" mass="7858">MIYVLNLSKISKLLSELNYKGINELFENFLFDTILLLLMMMMMMVEHLNKLAKLLRLNCQAFSWVE</sequence>
<evidence type="ECO:0000256" key="1">
    <source>
        <dbReference type="SAM" id="Phobius"/>
    </source>
</evidence>
<keyword evidence="1" id="KW-0812">Transmembrane</keyword>
<keyword evidence="1" id="KW-0472">Membrane</keyword>
<organism evidence="2 3">
    <name type="scientific">Trichinella pseudospiralis</name>
    <name type="common">Parasitic roundworm</name>
    <dbReference type="NCBI Taxonomy" id="6337"/>
    <lineage>
        <taxon>Eukaryota</taxon>
        <taxon>Metazoa</taxon>
        <taxon>Ecdysozoa</taxon>
        <taxon>Nematoda</taxon>
        <taxon>Enoplea</taxon>
        <taxon>Dorylaimia</taxon>
        <taxon>Trichinellida</taxon>
        <taxon>Trichinellidae</taxon>
        <taxon>Trichinella</taxon>
    </lineage>
</organism>
<name>A0A0V1FZR7_TRIPS</name>
<keyword evidence="3" id="KW-1185">Reference proteome</keyword>
<proteinExistence type="predicted"/>
<feature type="transmembrane region" description="Helical" evidence="1">
    <location>
        <begin position="29"/>
        <end position="48"/>
    </location>
</feature>
<accession>A0A0V1FZR7</accession>
<dbReference type="Proteomes" id="UP000054995">
    <property type="component" value="Unassembled WGS sequence"/>
</dbReference>
<reference evidence="2 3" key="1">
    <citation type="submission" date="2015-01" db="EMBL/GenBank/DDBJ databases">
        <title>Evolution of Trichinella species and genotypes.</title>
        <authorList>
            <person name="Korhonen P.K."/>
            <person name="Edoardo P."/>
            <person name="Giuseppe L.R."/>
            <person name="Gasser R.B."/>
        </authorList>
    </citation>
    <scope>NUCLEOTIDE SEQUENCE [LARGE SCALE GENOMIC DNA]</scope>
    <source>
        <strain evidence="2">ISS470</strain>
    </source>
</reference>
<protein>
    <submittedName>
        <fullName evidence="2">Uncharacterized protein</fullName>
    </submittedName>
</protein>